<protein>
    <recommendedName>
        <fullName evidence="7">Flagellar protein</fullName>
    </recommendedName>
</protein>
<feature type="signal peptide" evidence="8">
    <location>
        <begin position="1"/>
        <end position="24"/>
    </location>
</feature>
<proteinExistence type="inferred from homology"/>
<dbReference type="PANTHER" id="PTHR38766">
    <property type="entry name" value="FLAGELLAR PROTEIN FLIO"/>
    <property type="match status" value="1"/>
</dbReference>
<keyword evidence="10" id="KW-1185">Reference proteome</keyword>
<comment type="subcellular location">
    <subcellularLocation>
        <location evidence="7">Cell membrane</location>
    </subcellularLocation>
    <subcellularLocation>
        <location evidence="7">Bacterial flagellum basal body</location>
    </subcellularLocation>
</comment>
<dbReference type="PANTHER" id="PTHR38766:SF1">
    <property type="entry name" value="FLAGELLAR PROTEIN FLIO"/>
    <property type="match status" value="1"/>
</dbReference>
<keyword evidence="1 7" id="KW-1003">Cell membrane</keyword>
<dbReference type="NCBIfam" id="TIGR03500">
    <property type="entry name" value="FliO_TIGR"/>
    <property type="match status" value="1"/>
</dbReference>
<feature type="transmembrane region" description="Helical" evidence="7">
    <location>
        <begin position="40"/>
        <end position="60"/>
    </location>
</feature>
<keyword evidence="8" id="KW-0732">Signal</keyword>
<dbReference type="InterPro" id="IPR022781">
    <property type="entry name" value="Flagellar_biosynth_FliO"/>
</dbReference>
<evidence type="ECO:0000256" key="5">
    <source>
        <dbReference type="ARBA" id="ARBA00023143"/>
    </source>
</evidence>
<keyword evidence="5 7" id="KW-0975">Bacterial flagellum</keyword>
<accession>A0A2S7XNF5</accession>
<dbReference type="GO" id="GO:0005886">
    <property type="term" value="C:plasma membrane"/>
    <property type="evidence" value="ECO:0007669"/>
    <property type="project" value="UniProtKB-SubCell"/>
</dbReference>
<dbReference type="GO" id="GO:0044781">
    <property type="term" value="P:bacterial-type flagellum organization"/>
    <property type="evidence" value="ECO:0007669"/>
    <property type="project" value="UniProtKB-UniRule"/>
</dbReference>
<dbReference type="AlphaFoldDB" id="A0A2S7XNF5"/>
<dbReference type="Proteomes" id="UP000239936">
    <property type="component" value="Unassembled WGS sequence"/>
</dbReference>
<evidence type="ECO:0000313" key="9">
    <source>
        <dbReference type="EMBL" id="PQJ95255.1"/>
    </source>
</evidence>
<comment type="similarity">
    <text evidence="6 7">Belongs to the FliO/MopB family.</text>
</comment>
<evidence type="ECO:0000256" key="3">
    <source>
        <dbReference type="ARBA" id="ARBA00022989"/>
    </source>
</evidence>
<dbReference type="Pfam" id="PF04347">
    <property type="entry name" value="FliO"/>
    <property type="match status" value="1"/>
</dbReference>
<keyword evidence="9" id="KW-0969">Cilium</keyword>
<keyword evidence="9" id="KW-0282">Flagellum</keyword>
<reference evidence="9 10" key="1">
    <citation type="submission" date="2018-01" db="EMBL/GenBank/DDBJ databases">
        <title>The complete genome sequence of Chromatium okenii LaCa, a purple sulfur bacterium with a turbulent life.</title>
        <authorList>
            <person name="Luedin S.M."/>
            <person name="Liechti N."/>
            <person name="Storelli N."/>
            <person name="Danza F."/>
            <person name="Wittwer M."/>
            <person name="Pothier J.F."/>
            <person name="Tonolla M.A."/>
        </authorList>
    </citation>
    <scope>NUCLEOTIDE SEQUENCE [LARGE SCALE GENOMIC DNA]</scope>
    <source>
        <strain evidence="9 10">LaCa</strain>
    </source>
</reference>
<dbReference type="InterPro" id="IPR052205">
    <property type="entry name" value="FliO/MopB"/>
</dbReference>
<dbReference type="RefSeq" id="WP_105074302.1">
    <property type="nucleotide sequence ID" value="NZ_PPGH01000037.1"/>
</dbReference>
<keyword evidence="2 7" id="KW-0812">Transmembrane</keyword>
<keyword evidence="4 7" id="KW-0472">Membrane</keyword>
<keyword evidence="9" id="KW-0966">Cell projection</keyword>
<sequence>MSKFNTLIYFCGIWFAGISSTVLANTPPATVSTQAAGYLTQLVGGLVLVILLILVMAWLLRRLPGIIMQGSPVIEILAVRVIGNRERLLLIQIGEEQLLVGATPAGLCHLHTLQTPVAVSLPEPQTNDFAKLLNKIRNSGLKP</sequence>
<gene>
    <name evidence="9" type="primary">fliO</name>
    <name evidence="9" type="ORF">CXB77_13425</name>
</gene>
<evidence type="ECO:0000256" key="1">
    <source>
        <dbReference type="ARBA" id="ARBA00022475"/>
    </source>
</evidence>
<evidence type="ECO:0000256" key="4">
    <source>
        <dbReference type="ARBA" id="ARBA00023136"/>
    </source>
</evidence>
<evidence type="ECO:0000256" key="2">
    <source>
        <dbReference type="ARBA" id="ARBA00022692"/>
    </source>
</evidence>
<comment type="caution">
    <text evidence="9">The sequence shown here is derived from an EMBL/GenBank/DDBJ whole genome shotgun (WGS) entry which is preliminary data.</text>
</comment>
<evidence type="ECO:0000256" key="8">
    <source>
        <dbReference type="SAM" id="SignalP"/>
    </source>
</evidence>
<keyword evidence="3 7" id="KW-1133">Transmembrane helix</keyword>
<evidence type="ECO:0000313" key="10">
    <source>
        <dbReference type="Proteomes" id="UP000239936"/>
    </source>
</evidence>
<name>A0A2S7XNF5_9GAMM</name>
<dbReference type="GO" id="GO:0009425">
    <property type="term" value="C:bacterial-type flagellum basal body"/>
    <property type="evidence" value="ECO:0007669"/>
    <property type="project" value="UniProtKB-SubCell"/>
</dbReference>
<dbReference type="EMBL" id="PPGH01000037">
    <property type="protein sequence ID" value="PQJ95255.1"/>
    <property type="molecule type" value="Genomic_DNA"/>
</dbReference>
<organism evidence="9 10">
    <name type="scientific">Chromatium okenii</name>
    <dbReference type="NCBI Taxonomy" id="61644"/>
    <lineage>
        <taxon>Bacteria</taxon>
        <taxon>Pseudomonadati</taxon>
        <taxon>Pseudomonadota</taxon>
        <taxon>Gammaproteobacteria</taxon>
        <taxon>Chromatiales</taxon>
        <taxon>Chromatiaceae</taxon>
        <taxon>Chromatium</taxon>
    </lineage>
</organism>
<feature type="chain" id="PRO_5015480185" description="Flagellar protein" evidence="8">
    <location>
        <begin position="25"/>
        <end position="143"/>
    </location>
</feature>
<dbReference type="OrthoDB" id="5741235at2"/>
<evidence type="ECO:0000256" key="7">
    <source>
        <dbReference type="RuleBase" id="RU362064"/>
    </source>
</evidence>
<evidence type="ECO:0000256" key="6">
    <source>
        <dbReference type="ARBA" id="ARBA00037937"/>
    </source>
</evidence>